<evidence type="ECO:0000313" key="2">
    <source>
        <dbReference type="Proteomes" id="UP000308600"/>
    </source>
</evidence>
<dbReference type="EMBL" id="ML208388">
    <property type="protein sequence ID" value="TFK66990.1"/>
    <property type="molecule type" value="Genomic_DNA"/>
</dbReference>
<accession>A0ACD3AMQ5</accession>
<feature type="non-terminal residue" evidence="1">
    <location>
        <position position="100"/>
    </location>
</feature>
<name>A0ACD3AMQ5_9AGAR</name>
<organism evidence="1 2">
    <name type="scientific">Pluteus cervinus</name>
    <dbReference type="NCBI Taxonomy" id="181527"/>
    <lineage>
        <taxon>Eukaryota</taxon>
        <taxon>Fungi</taxon>
        <taxon>Dikarya</taxon>
        <taxon>Basidiomycota</taxon>
        <taxon>Agaricomycotina</taxon>
        <taxon>Agaricomycetes</taxon>
        <taxon>Agaricomycetidae</taxon>
        <taxon>Agaricales</taxon>
        <taxon>Pluteineae</taxon>
        <taxon>Pluteaceae</taxon>
        <taxon>Pluteus</taxon>
    </lineage>
</organism>
<proteinExistence type="predicted"/>
<keyword evidence="2" id="KW-1185">Reference proteome</keyword>
<protein>
    <submittedName>
        <fullName evidence="1">Uncharacterized protein</fullName>
    </submittedName>
</protein>
<reference evidence="1 2" key="1">
    <citation type="journal article" date="2019" name="Nat. Ecol. Evol.">
        <title>Megaphylogeny resolves global patterns of mushroom evolution.</title>
        <authorList>
            <person name="Varga T."/>
            <person name="Krizsan K."/>
            <person name="Foldi C."/>
            <person name="Dima B."/>
            <person name="Sanchez-Garcia M."/>
            <person name="Sanchez-Ramirez S."/>
            <person name="Szollosi G.J."/>
            <person name="Szarkandi J.G."/>
            <person name="Papp V."/>
            <person name="Albert L."/>
            <person name="Andreopoulos W."/>
            <person name="Angelini C."/>
            <person name="Antonin V."/>
            <person name="Barry K.W."/>
            <person name="Bougher N.L."/>
            <person name="Buchanan P."/>
            <person name="Buyck B."/>
            <person name="Bense V."/>
            <person name="Catcheside P."/>
            <person name="Chovatia M."/>
            <person name="Cooper J."/>
            <person name="Damon W."/>
            <person name="Desjardin D."/>
            <person name="Finy P."/>
            <person name="Geml J."/>
            <person name="Haridas S."/>
            <person name="Hughes K."/>
            <person name="Justo A."/>
            <person name="Karasinski D."/>
            <person name="Kautmanova I."/>
            <person name="Kiss B."/>
            <person name="Kocsube S."/>
            <person name="Kotiranta H."/>
            <person name="LaButti K.M."/>
            <person name="Lechner B.E."/>
            <person name="Liimatainen K."/>
            <person name="Lipzen A."/>
            <person name="Lukacs Z."/>
            <person name="Mihaltcheva S."/>
            <person name="Morgado L.N."/>
            <person name="Niskanen T."/>
            <person name="Noordeloos M.E."/>
            <person name="Ohm R.A."/>
            <person name="Ortiz-Santana B."/>
            <person name="Ovrebo C."/>
            <person name="Racz N."/>
            <person name="Riley R."/>
            <person name="Savchenko A."/>
            <person name="Shiryaev A."/>
            <person name="Soop K."/>
            <person name="Spirin V."/>
            <person name="Szebenyi C."/>
            <person name="Tomsovsky M."/>
            <person name="Tulloss R.E."/>
            <person name="Uehling J."/>
            <person name="Grigoriev I.V."/>
            <person name="Vagvolgyi C."/>
            <person name="Papp T."/>
            <person name="Martin F.M."/>
            <person name="Miettinen O."/>
            <person name="Hibbett D.S."/>
            <person name="Nagy L.G."/>
        </authorList>
    </citation>
    <scope>NUCLEOTIDE SEQUENCE [LARGE SCALE GENOMIC DNA]</scope>
    <source>
        <strain evidence="1 2">NL-1719</strain>
    </source>
</reference>
<evidence type="ECO:0000313" key="1">
    <source>
        <dbReference type="EMBL" id="TFK66990.1"/>
    </source>
</evidence>
<dbReference type="Proteomes" id="UP000308600">
    <property type="component" value="Unassembled WGS sequence"/>
</dbReference>
<gene>
    <name evidence="1" type="ORF">BDN72DRAFT_771306</name>
</gene>
<sequence>MHPLCASQKIKMHLSSKTIPDFIGPSLPRSCSGDREYYCLTMLTLFKPWRSGSHLKEPLETWDDAYSRYQFCEQHLNIIKYFNIKHECHDAADDYSAQMK</sequence>